<dbReference type="EMBL" id="UINC01006930">
    <property type="protein sequence ID" value="SVA30465.1"/>
    <property type="molecule type" value="Genomic_DNA"/>
</dbReference>
<gene>
    <name evidence="1" type="ORF">METZ01_LOCUS83319</name>
</gene>
<protein>
    <submittedName>
        <fullName evidence="1">Uncharacterized protein</fullName>
    </submittedName>
</protein>
<evidence type="ECO:0000313" key="1">
    <source>
        <dbReference type="EMBL" id="SVA30465.1"/>
    </source>
</evidence>
<dbReference type="AlphaFoldDB" id="A0A381UQM4"/>
<proteinExistence type="predicted"/>
<name>A0A381UQM4_9ZZZZ</name>
<organism evidence="1">
    <name type="scientific">marine metagenome</name>
    <dbReference type="NCBI Taxonomy" id="408172"/>
    <lineage>
        <taxon>unclassified sequences</taxon>
        <taxon>metagenomes</taxon>
        <taxon>ecological metagenomes</taxon>
    </lineage>
</organism>
<sequence>MLKADWKRNSINGITRQFLIAIYDNLWEFSNED</sequence>
<accession>A0A381UQM4</accession>
<reference evidence="1" key="1">
    <citation type="submission" date="2018-05" db="EMBL/GenBank/DDBJ databases">
        <authorList>
            <person name="Lanie J.A."/>
            <person name="Ng W.-L."/>
            <person name="Kazmierczak K.M."/>
            <person name="Andrzejewski T.M."/>
            <person name="Davidsen T.M."/>
            <person name="Wayne K.J."/>
            <person name="Tettelin H."/>
            <person name="Glass J.I."/>
            <person name="Rusch D."/>
            <person name="Podicherti R."/>
            <person name="Tsui H.-C.T."/>
            <person name="Winkler M.E."/>
        </authorList>
    </citation>
    <scope>NUCLEOTIDE SEQUENCE</scope>
</reference>